<dbReference type="GO" id="GO:0030246">
    <property type="term" value="F:carbohydrate binding"/>
    <property type="evidence" value="ECO:0007669"/>
    <property type="project" value="UniProtKB-KW"/>
</dbReference>
<keyword evidence="10 18" id="KW-0067">ATP-binding</keyword>
<evidence type="ECO:0000256" key="4">
    <source>
        <dbReference type="ARBA" id="ARBA00022679"/>
    </source>
</evidence>
<evidence type="ECO:0000259" key="23">
    <source>
        <dbReference type="PROSITE" id="PS50927"/>
    </source>
</evidence>
<dbReference type="GO" id="GO:0004674">
    <property type="term" value="F:protein serine/threonine kinase activity"/>
    <property type="evidence" value="ECO:0007669"/>
    <property type="project" value="UniProtKB-KW"/>
</dbReference>
<keyword evidence="6 21" id="KW-0732">Signal</keyword>
<dbReference type="EC" id="2.7.11.1" evidence="18"/>
<keyword evidence="26" id="KW-1185">Reference proteome</keyword>
<dbReference type="PROSITE" id="PS00108">
    <property type="entry name" value="PROTEIN_KINASE_ST"/>
    <property type="match status" value="1"/>
</dbReference>
<dbReference type="GO" id="GO:0048544">
    <property type="term" value="P:recognition of pollen"/>
    <property type="evidence" value="ECO:0007669"/>
    <property type="project" value="InterPro"/>
</dbReference>
<organism evidence="25 26">
    <name type="scientific">Artemisia annua</name>
    <name type="common">Sweet wormwood</name>
    <dbReference type="NCBI Taxonomy" id="35608"/>
    <lineage>
        <taxon>Eukaryota</taxon>
        <taxon>Viridiplantae</taxon>
        <taxon>Streptophyta</taxon>
        <taxon>Embryophyta</taxon>
        <taxon>Tracheophyta</taxon>
        <taxon>Spermatophyta</taxon>
        <taxon>Magnoliopsida</taxon>
        <taxon>eudicotyledons</taxon>
        <taxon>Gunneridae</taxon>
        <taxon>Pentapetalae</taxon>
        <taxon>asterids</taxon>
        <taxon>campanulids</taxon>
        <taxon>Asterales</taxon>
        <taxon>Asteraceae</taxon>
        <taxon>Asteroideae</taxon>
        <taxon>Anthemideae</taxon>
        <taxon>Artemisiinae</taxon>
        <taxon>Artemisia</taxon>
    </lineage>
</organism>
<keyword evidence="2" id="KW-1003">Cell membrane</keyword>
<evidence type="ECO:0000313" key="26">
    <source>
        <dbReference type="Proteomes" id="UP000245207"/>
    </source>
</evidence>
<accession>A0A2U1PT69</accession>
<feature type="domain" description="Bulb-type lectin" evidence="23">
    <location>
        <begin position="28"/>
        <end position="147"/>
    </location>
</feature>
<dbReference type="PIRSF" id="PIRSF000641">
    <property type="entry name" value="SRK"/>
    <property type="match status" value="1"/>
</dbReference>
<feature type="region of interest" description="Disordered" evidence="19">
    <location>
        <begin position="818"/>
        <end position="851"/>
    </location>
</feature>
<dbReference type="CDD" id="cd00028">
    <property type="entry name" value="B_lectin"/>
    <property type="match status" value="1"/>
</dbReference>
<evidence type="ECO:0000256" key="11">
    <source>
        <dbReference type="ARBA" id="ARBA00022989"/>
    </source>
</evidence>
<dbReference type="PROSITE" id="PS50011">
    <property type="entry name" value="PROTEIN_KINASE_DOM"/>
    <property type="match status" value="1"/>
</dbReference>
<dbReference type="CDD" id="cd14066">
    <property type="entry name" value="STKc_IRAK"/>
    <property type="match status" value="1"/>
</dbReference>
<comment type="catalytic activity">
    <reaction evidence="17 18">
        <text>L-seryl-[protein] + ATP = O-phospho-L-seryl-[protein] + ADP + H(+)</text>
        <dbReference type="Rhea" id="RHEA:17989"/>
        <dbReference type="Rhea" id="RHEA-COMP:9863"/>
        <dbReference type="Rhea" id="RHEA-COMP:11604"/>
        <dbReference type="ChEBI" id="CHEBI:15378"/>
        <dbReference type="ChEBI" id="CHEBI:29999"/>
        <dbReference type="ChEBI" id="CHEBI:30616"/>
        <dbReference type="ChEBI" id="CHEBI:83421"/>
        <dbReference type="ChEBI" id="CHEBI:456216"/>
        <dbReference type="EC" id="2.7.11.1"/>
    </reaction>
</comment>
<keyword evidence="4 18" id="KW-0808">Transferase</keyword>
<dbReference type="FunFam" id="1.10.510.10:FF:000060">
    <property type="entry name" value="G-type lectin S-receptor-like serine/threonine-protein kinase"/>
    <property type="match status" value="1"/>
</dbReference>
<evidence type="ECO:0000313" key="25">
    <source>
        <dbReference type="EMBL" id="PWA88961.1"/>
    </source>
</evidence>
<dbReference type="InterPro" id="IPR001245">
    <property type="entry name" value="Ser-Thr/Tyr_kinase_cat_dom"/>
</dbReference>
<keyword evidence="9 18" id="KW-0418">Kinase</keyword>
<feature type="compositionally biased region" description="Low complexity" evidence="19">
    <location>
        <begin position="825"/>
        <end position="851"/>
    </location>
</feature>
<comment type="similarity">
    <text evidence="18">Belongs to the protein kinase superfamily. Ser/Thr protein kinase family.</text>
</comment>
<dbReference type="OrthoDB" id="1741851at2759"/>
<evidence type="ECO:0000256" key="9">
    <source>
        <dbReference type="ARBA" id="ARBA00022777"/>
    </source>
</evidence>
<feature type="domain" description="Apple" evidence="24">
    <location>
        <begin position="337"/>
        <end position="426"/>
    </location>
</feature>
<dbReference type="InterPro" id="IPR011009">
    <property type="entry name" value="Kinase-like_dom_sf"/>
</dbReference>
<dbReference type="InterPro" id="IPR036426">
    <property type="entry name" value="Bulb-type_lectin_dom_sf"/>
</dbReference>
<keyword evidence="7" id="KW-0430">Lectin</keyword>
<evidence type="ECO:0000259" key="22">
    <source>
        <dbReference type="PROSITE" id="PS50011"/>
    </source>
</evidence>
<evidence type="ECO:0000256" key="12">
    <source>
        <dbReference type="ARBA" id="ARBA00023136"/>
    </source>
</evidence>
<dbReference type="FunFam" id="3.30.200.20:FF:000330">
    <property type="entry name" value="G-type lectin S-receptor-like serine/threonine-protein kinase At4g03230"/>
    <property type="match status" value="1"/>
</dbReference>
<dbReference type="InterPro" id="IPR001480">
    <property type="entry name" value="Bulb-type_lectin_dom"/>
</dbReference>
<evidence type="ECO:0000256" key="13">
    <source>
        <dbReference type="ARBA" id="ARBA00023157"/>
    </source>
</evidence>
<dbReference type="InterPro" id="IPR003609">
    <property type="entry name" value="Pan_app"/>
</dbReference>
<evidence type="ECO:0000256" key="1">
    <source>
        <dbReference type="ARBA" id="ARBA00004251"/>
    </source>
</evidence>
<feature type="signal peptide" evidence="21">
    <location>
        <begin position="1"/>
        <end position="27"/>
    </location>
</feature>
<dbReference type="Pfam" id="PF07714">
    <property type="entry name" value="PK_Tyr_Ser-Thr"/>
    <property type="match status" value="1"/>
</dbReference>
<dbReference type="PANTHER" id="PTHR27002:SF1111">
    <property type="entry name" value="NON-SPECIFIC SERINE_THREONINE PROTEIN KINASE"/>
    <property type="match status" value="1"/>
</dbReference>
<dbReference type="InterPro" id="IPR008271">
    <property type="entry name" value="Ser/Thr_kinase_AS"/>
</dbReference>
<keyword evidence="12 20" id="KW-0472">Membrane</keyword>
<evidence type="ECO:0000256" key="5">
    <source>
        <dbReference type="ARBA" id="ARBA00022692"/>
    </source>
</evidence>
<feature type="transmembrane region" description="Helical" evidence="20">
    <location>
        <begin position="456"/>
        <end position="477"/>
    </location>
</feature>
<dbReference type="InterPro" id="IPR024171">
    <property type="entry name" value="SRK-like_kinase"/>
</dbReference>
<evidence type="ECO:0000256" key="6">
    <source>
        <dbReference type="ARBA" id="ARBA00022729"/>
    </source>
</evidence>
<keyword evidence="11 20" id="KW-1133">Transmembrane helix</keyword>
<dbReference type="InterPro" id="IPR000858">
    <property type="entry name" value="S_locus_glycoprot_dom"/>
</dbReference>
<evidence type="ECO:0000256" key="18">
    <source>
        <dbReference type="PIRNR" id="PIRNR000641"/>
    </source>
</evidence>
<evidence type="ECO:0000256" key="14">
    <source>
        <dbReference type="ARBA" id="ARBA00023170"/>
    </source>
</evidence>
<dbReference type="InterPro" id="IPR000719">
    <property type="entry name" value="Prot_kinase_dom"/>
</dbReference>
<proteinExistence type="inferred from homology"/>
<reference evidence="25 26" key="1">
    <citation type="journal article" date="2018" name="Mol. Plant">
        <title>The genome of Artemisia annua provides insight into the evolution of Asteraceae family and artemisinin biosynthesis.</title>
        <authorList>
            <person name="Shen Q."/>
            <person name="Zhang L."/>
            <person name="Liao Z."/>
            <person name="Wang S."/>
            <person name="Yan T."/>
            <person name="Shi P."/>
            <person name="Liu M."/>
            <person name="Fu X."/>
            <person name="Pan Q."/>
            <person name="Wang Y."/>
            <person name="Lv Z."/>
            <person name="Lu X."/>
            <person name="Zhang F."/>
            <person name="Jiang W."/>
            <person name="Ma Y."/>
            <person name="Chen M."/>
            <person name="Hao X."/>
            <person name="Li L."/>
            <person name="Tang Y."/>
            <person name="Lv G."/>
            <person name="Zhou Y."/>
            <person name="Sun X."/>
            <person name="Brodelius P.E."/>
            <person name="Rose J.K.C."/>
            <person name="Tang K."/>
        </authorList>
    </citation>
    <scope>NUCLEOTIDE SEQUENCE [LARGE SCALE GENOMIC DNA]</scope>
    <source>
        <strain evidence="26">cv. Huhao1</strain>
        <tissue evidence="25">Leaf</tissue>
    </source>
</reference>
<comment type="subcellular location">
    <subcellularLocation>
        <location evidence="1">Cell membrane</location>
        <topology evidence="1">Single-pass type I membrane protein</topology>
    </subcellularLocation>
</comment>
<evidence type="ECO:0000256" key="15">
    <source>
        <dbReference type="ARBA" id="ARBA00023180"/>
    </source>
</evidence>
<evidence type="ECO:0000256" key="17">
    <source>
        <dbReference type="ARBA" id="ARBA00048679"/>
    </source>
</evidence>
<dbReference type="SUPFAM" id="SSF51110">
    <property type="entry name" value="alpha-D-mannose-specific plant lectins"/>
    <property type="match status" value="1"/>
</dbReference>
<dbReference type="Pfam" id="PF00954">
    <property type="entry name" value="S_locus_glycop"/>
    <property type="match status" value="1"/>
</dbReference>
<dbReference type="SMART" id="SM00220">
    <property type="entry name" value="S_TKc"/>
    <property type="match status" value="1"/>
</dbReference>
<dbReference type="SUPFAM" id="SSF56112">
    <property type="entry name" value="Protein kinase-like (PK-like)"/>
    <property type="match status" value="1"/>
</dbReference>
<dbReference type="Gene3D" id="1.10.510.10">
    <property type="entry name" value="Transferase(Phosphotransferase) domain 1"/>
    <property type="match status" value="1"/>
</dbReference>
<dbReference type="PANTHER" id="PTHR27002">
    <property type="entry name" value="RECEPTOR-LIKE SERINE/THREONINE-PROTEIN KINASE SD1-8"/>
    <property type="match status" value="1"/>
</dbReference>
<evidence type="ECO:0000256" key="2">
    <source>
        <dbReference type="ARBA" id="ARBA00022475"/>
    </source>
</evidence>
<keyword evidence="8 18" id="KW-0547">Nucleotide-binding</keyword>
<comment type="catalytic activity">
    <reaction evidence="16 18">
        <text>L-threonyl-[protein] + ATP = O-phospho-L-threonyl-[protein] + ADP + H(+)</text>
        <dbReference type="Rhea" id="RHEA:46608"/>
        <dbReference type="Rhea" id="RHEA-COMP:11060"/>
        <dbReference type="Rhea" id="RHEA-COMP:11605"/>
        <dbReference type="ChEBI" id="CHEBI:15378"/>
        <dbReference type="ChEBI" id="CHEBI:30013"/>
        <dbReference type="ChEBI" id="CHEBI:30616"/>
        <dbReference type="ChEBI" id="CHEBI:61977"/>
        <dbReference type="ChEBI" id="CHEBI:456216"/>
        <dbReference type="EC" id="2.7.11.1"/>
    </reaction>
</comment>
<evidence type="ECO:0000256" key="7">
    <source>
        <dbReference type="ARBA" id="ARBA00022734"/>
    </source>
</evidence>
<evidence type="ECO:0000256" key="8">
    <source>
        <dbReference type="ARBA" id="ARBA00022741"/>
    </source>
</evidence>
<evidence type="ECO:0000256" key="3">
    <source>
        <dbReference type="ARBA" id="ARBA00022527"/>
    </source>
</evidence>
<dbReference type="Pfam" id="PF08276">
    <property type="entry name" value="PAN_2"/>
    <property type="match status" value="1"/>
</dbReference>
<protein>
    <recommendedName>
        <fullName evidence="18">Receptor-like serine/threonine-protein kinase</fullName>
        <ecNumber evidence="18">2.7.11.1</ecNumber>
    </recommendedName>
</protein>
<dbReference type="STRING" id="35608.A0A2U1PT69"/>
<evidence type="ECO:0000259" key="24">
    <source>
        <dbReference type="PROSITE" id="PS50948"/>
    </source>
</evidence>
<dbReference type="Pfam" id="PF01453">
    <property type="entry name" value="B_lectin"/>
    <property type="match status" value="1"/>
</dbReference>
<dbReference type="PROSITE" id="PS50927">
    <property type="entry name" value="BULB_LECTIN"/>
    <property type="match status" value="1"/>
</dbReference>
<keyword evidence="5 20" id="KW-0812">Transmembrane</keyword>
<evidence type="ECO:0000256" key="16">
    <source>
        <dbReference type="ARBA" id="ARBA00047899"/>
    </source>
</evidence>
<evidence type="ECO:0000256" key="21">
    <source>
        <dbReference type="SAM" id="SignalP"/>
    </source>
</evidence>
<evidence type="ECO:0000256" key="10">
    <source>
        <dbReference type="ARBA" id="ARBA00022840"/>
    </source>
</evidence>
<dbReference type="AlphaFoldDB" id="A0A2U1PT69"/>
<dbReference type="GO" id="GO:0005524">
    <property type="term" value="F:ATP binding"/>
    <property type="evidence" value="ECO:0007669"/>
    <property type="project" value="UniProtKB-KW"/>
</dbReference>
<dbReference type="GO" id="GO:0106310">
    <property type="term" value="F:protein serine kinase activity"/>
    <property type="evidence" value="ECO:0007669"/>
    <property type="project" value="RHEA"/>
</dbReference>
<dbReference type="GO" id="GO:0005886">
    <property type="term" value="C:plasma membrane"/>
    <property type="evidence" value="ECO:0007669"/>
    <property type="project" value="UniProtKB-SubCell"/>
</dbReference>
<feature type="domain" description="Protein kinase" evidence="22">
    <location>
        <begin position="534"/>
        <end position="818"/>
    </location>
</feature>
<comment type="caution">
    <text evidence="25">The sequence shown here is derived from an EMBL/GenBank/DDBJ whole genome shotgun (WGS) entry which is preliminary data.</text>
</comment>
<dbReference type="Gene3D" id="2.90.10.10">
    <property type="entry name" value="Bulb-type lectin domain"/>
    <property type="match status" value="1"/>
</dbReference>
<keyword evidence="15" id="KW-0325">Glycoprotein</keyword>
<keyword evidence="13" id="KW-1015">Disulfide bond</keyword>
<name>A0A2U1PT69_ARTAN</name>
<dbReference type="Gene3D" id="3.30.200.20">
    <property type="entry name" value="Phosphorylase Kinase, domain 1"/>
    <property type="match status" value="1"/>
</dbReference>
<dbReference type="Proteomes" id="UP000245207">
    <property type="component" value="Unassembled WGS sequence"/>
</dbReference>
<feature type="chain" id="PRO_5015731529" description="Receptor-like serine/threonine-protein kinase" evidence="21">
    <location>
        <begin position="28"/>
        <end position="851"/>
    </location>
</feature>
<gene>
    <name evidence="25" type="ORF">CTI12_AA116130</name>
</gene>
<keyword evidence="14" id="KW-0675">Receptor</keyword>
<sequence>MIFANTNTVIFSCILCIVFICFQYCSCKDNITIGESIDGTKYLESAGKKFQMGFFTRPKGSERRYIGIWYAMDPQTVVWVANRNQPLLDSSVVLIREGGEVKLRDKDNKIYFNFNTGGGRQTVLKLLDSGNAVLQDTSSEYILWQSFSYPTDTFLPGMKMDSGLNLTSWKSVNDPSPGSYVFQKWENVDQYVILYTENLTPRWKSGFGSMKIFEPNQVYIDVYNLLTNSTQTKYKNNCTVKTRTANNSFSFQCKDALNTTNYVAFNNHSRLIIDYAGSVKYFSWVQSQYPDWEEPENECSVYGVCGKFALCYVNNQITCNCLDRFQRVDPGDASSGCKLTSDIGRHDDVFINVSMIKVENPSIFFELENRTDCETKCLQNPQCKAYSYSPANKELAKSGRPEGKNRCWMWDTELMNLQTNGAHNICVRVSAAKGDLNATKESSPENSSSILRQTHVLILTMTILVILLLSSLGYIYYKRLVTREQERSHVLQTGNSERWAMELLDIGQSRENDTESIGIPFYQFEAIQFATDNFSDANKLGQGGFGPVYKGMLPGGLEVAVKRLSSLSGQGLEEFRNEVILIAKLQHRNLVRLLGYCMKGNEKILVYEYMRNKSLDAFIFDQSPSIYLDWEKRYEIIIGIARGLLYLHQDSRLRIIHRDLKTSNILLDEELNPKISDFGLAKIVQGRDMEASTNRVIGTYGYMAPEYALDGFFSVKSDVFSFGVVVLEILSGKKNTGSRQFHQSLLGYTWNLWKQDMPFELIDQRLLESSKSSEVLKCIIIGLLCVQEDPGDRPTMTNVVLMLLGDIASLPTPKQPAFVTRKTMSSSSSSSHKPDQTQTNNALTLTLQEGR</sequence>
<keyword evidence="3 18" id="KW-0723">Serine/threonine-protein kinase</keyword>
<dbReference type="SMART" id="SM00108">
    <property type="entry name" value="B_lectin"/>
    <property type="match status" value="1"/>
</dbReference>
<evidence type="ECO:0000256" key="19">
    <source>
        <dbReference type="SAM" id="MobiDB-lite"/>
    </source>
</evidence>
<dbReference type="PROSITE" id="PS50948">
    <property type="entry name" value="PAN"/>
    <property type="match status" value="1"/>
</dbReference>
<dbReference type="EMBL" id="PKPP01000762">
    <property type="protein sequence ID" value="PWA88961.1"/>
    <property type="molecule type" value="Genomic_DNA"/>
</dbReference>
<evidence type="ECO:0000256" key="20">
    <source>
        <dbReference type="SAM" id="Phobius"/>
    </source>
</evidence>